<gene>
    <name evidence="6" type="ORF">GCM10010964_28230</name>
</gene>
<organism evidence="6 7">
    <name type="scientific">Caldovatus sediminis</name>
    <dbReference type="NCBI Taxonomy" id="2041189"/>
    <lineage>
        <taxon>Bacteria</taxon>
        <taxon>Pseudomonadati</taxon>
        <taxon>Pseudomonadota</taxon>
        <taxon>Alphaproteobacteria</taxon>
        <taxon>Acetobacterales</taxon>
        <taxon>Roseomonadaceae</taxon>
        <taxon>Caldovatus</taxon>
    </lineage>
</organism>
<dbReference type="Pfam" id="PF13458">
    <property type="entry name" value="Peripla_BP_6"/>
    <property type="match status" value="1"/>
</dbReference>
<dbReference type="RefSeq" id="WP_188901290.1">
    <property type="nucleotide sequence ID" value="NZ_BMKS01000008.1"/>
</dbReference>
<keyword evidence="3" id="KW-0813">Transport</keyword>
<dbReference type="PANTHER" id="PTHR30483:SF6">
    <property type="entry name" value="PERIPLASMIC BINDING PROTEIN OF ABC TRANSPORTER FOR NATURAL AMINO ACIDS"/>
    <property type="match status" value="1"/>
</dbReference>
<dbReference type="AlphaFoldDB" id="A0A8J2ZD24"/>
<feature type="chain" id="PRO_5035243229" evidence="4">
    <location>
        <begin position="28"/>
        <end position="418"/>
    </location>
</feature>
<feature type="signal peptide" evidence="4">
    <location>
        <begin position="1"/>
        <end position="27"/>
    </location>
</feature>
<keyword evidence="7" id="KW-1185">Reference proteome</keyword>
<dbReference type="InterPro" id="IPR051010">
    <property type="entry name" value="BCAA_transport"/>
</dbReference>
<evidence type="ECO:0000313" key="7">
    <source>
        <dbReference type="Proteomes" id="UP000597507"/>
    </source>
</evidence>
<dbReference type="PANTHER" id="PTHR30483">
    <property type="entry name" value="LEUCINE-SPECIFIC-BINDING PROTEIN"/>
    <property type="match status" value="1"/>
</dbReference>
<dbReference type="Proteomes" id="UP000597507">
    <property type="component" value="Unassembled WGS sequence"/>
</dbReference>
<sequence length="418" mass="44559">MTTAFDRRSLIRGAALAPLVAALPAGAGRGARAQSGQTIRIGVMNDQSGLYRDITGPGSTVCVRQAVQEFAGQRGIAVEVMEADHQNKPDVGSTIVRQWIDRDGVDVIVDVPTSSVALAVAGICREKNKIFLCSGAATSDLTGAQCSPNTVHWTYDTWMLARSTGGAMVRAGGDTWFFITADYAFGHALERDTANFVRQAGGRVLGQVRTPFPGTTDFSSFLLQAQASRAKVIGLANAGGDTINCIKQAGEFGLTRRGVKLAGLLVFISDVHALGLQTAQGVVLTETFYWDLNDRTRAFTRRVLPNMPGGLRPGMAQAGCYSAVLHYLKTVADMGVAQAKADGAATVARMKAMPTDDDAFGPGSIRADGRKLHPAYLFEVKKPEESSGPWDYYKLLQTVPPEEAFRPLAEGGCALVRS</sequence>
<reference evidence="6 7" key="1">
    <citation type="journal article" date="2014" name="Int. J. Syst. Evol. Microbiol.">
        <title>Complete genome sequence of Corynebacterium casei LMG S-19264T (=DSM 44701T), isolated from a smear-ripened cheese.</title>
        <authorList>
            <consortium name="US DOE Joint Genome Institute (JGI-PGF)"/>
            <person name="Walter F."/>
            <person name="Albersmeier A."/>
            <person name="Kalinowski J."/>
            <person name="Ruckert C."/>
        </authorList>
    </citation>
    <scope>NUCLEOTIDE SEQUENCE [LARGE SCALE GENOMIC DNA]</scope>
    <source>
        <strain evidence="6 7">CGMCC 1.16330</strain>
    </source>
</reference>
<evidence type="ECO:0000256" key="2">
    <source>
        <dbReference type="ARBA" id="ARBA00022729"/>
    </source>
</evidence>
<dbReference type="InterPro" id="IPR028081">
    <property type="entry name" value="Leu-bd"/>
</dbReference>
<name>A0A8J2ZD24_9PROT</name>
<dbReference type="GO" id="GO:0006865">
    <property type="term" value="P:amino acid transport"/>
    <property type="evidence" value="ECO:0007669"/>
    <property type="project" value="UniProtKB-KW"/>
</dbReference>
<comment type="caution">
    <text evidence="6">The sequence shown here is derived from an EMBL/GenBank/DDBJ whole genome shotgun (WGS) entry which is preliminary data.</text>
</comment>
<evidence type="ECO:0000256" key="3">
    <source>
        <dbReference type="ARBA" id="ARBA00022970"/>
    </source>
</evidence>
<dbReference type="EMBL" id="BMKS01000008">
    <property type="protein sequence ID" value="GGG38997.1"/>
    <property type="molecule type" value="Genomic_DNA"/>
</dbReference>
<keyword evidence="3" id="KW-0029">Amino-acid transport</keyword>
<dbReference type="InterPro" id="IPR006311">
    <property type="entry name" value="TAT_signal"/>
</dbReference>
<accession>A0A8J2ZD24</accession>
<evidence type="ECO:0000256" key="4">
    <source>
        <dbReference type="SAM" id="SignalP"/>
    </source>
</evidence>
<evidence type="ECO:0000313" key="6">
    <source>
        <dbReference type="EMBL" id="GGG38997.1"/>
    </source>
</evidence>
<protein>
    <submittedName>
        <fullName evidence="6">ABC transporter substrate-binding protein</fullName>
    </submittedName>
</protein>
<proteinExistence type="inferred from homology"/>
<evidence type="ECO:0000256" key="1">
    <source>
        <dbReference type="ARBA" id="ARBA00010062"/>
    </source>
</evidence>
<keyword evidence="2 4" id="KW-0732">Signal</keyword>
<dbReference type="SUPFAM" id="SSF53822">
    <property type="entry name" value="Periplasmic binding protein-like I"/>
    <property type="match status" value="1"/>
</dbReference>
<comment type="similarity">
    <text evidence="1">Belongs to the leucine-binding protein family.</text>
</comment>
<dbReference type="InterPro" id="IPR028082">
    <property type="entry name" value="Peripla_BP_I"/>
</dbReference>
<dbReference type="CDD" id="cd06327">
    <property type="entry name" value="PBP1_SBP-like"/>
    <property type="match status" value="1"/>
</dbReference>
<evidence type="ECO:0000259" key="5">
    <source>
        <dbReference type="Pfam" id="PF13458"/>
    </source>
</evidence>
<dbReference type="PROSITE" id="PS51318">
    <property type="entry name" value="TAT"/>
    <property type="match status" value="1"/>
</dbReference>
<feature type="domain" description="Leucine-binding protein" evidence="5">
    <location>
        <begin position="38"/>
        <end position="381"/>
    </location>
</feature>
<dbReference type="Gene3D" id="3.40.50.2300">
    <property type="match status" value="2"/>
</dbReference>